<reference evidence="1 2" key="1">
    <citation type="journal article" date="2018" name="Nat. Ecol. Evol.">
        <title>Shark genomes provide insights into elasmobranch evolution and the origin of vertebrates.</title>
        <authorList>
            <person name="Hara Y"/>
            <person name="Yamaguchi K"/>
            <person name="Onimaru K"/>
            <person name="Kadota M"/>
            <person name="Koyanagi M"/>
            <person name="Keeley SD"/>
            <person name="Tatsumi K"/>
            <person name="Tanaka K"/>
            <person name="Motone F"/>
            <person name="Kageyama Y"/>
            <person name="Nozu R"/>
            <person name="Adachi N"/>
            <person name="Nishimura O"/>
            <person name="Nakagawa R"/>
            <person name="Tanegashima C"/>
            <person name="Kiyatake I"/>
            <person name="Matsumoto R"/>
            <person name="Murakumo K"/>
            <person name="Nishida K"/>
            <person name="Terakita A"/>
            <person name="Kuratani S"/>
            <person name="Sato K"/>
            <person name="Hyodo S Kuraku.S."/>
        </authorList>
    </citation>
    <scope>NUCLEOTIDE SEQUENCE [LARGE SCALE GENOMIC DNA]</scope>
</reference>
<dbReference type="AlphaFoldDB" id="A0A401P652"/>
<protein>
    <submittedName>
        <fullName evidence="1">Uncharacterized protein</fullName>
    </submittedName>
</protein>
<proteinExistence type="predicted"/>
<keyword evidence="2" id="KW-1185">Reference proteome</keyword>
<evidence type="ECO:0000313" key="1">
    <source>
        <dbReference type="EMBL" id="GCB68605.1"/>
    </source>
</evidence>
<name>A0A401P652_SCYTO</name>
<gene>
    <name evidence="1" type="ORF">scyTo_0005331</name>
</gene>
<sequence length="82" mass="9132">MLGGSSQWRRGPCIDISARARARAWSGHTRFTGCRWKETKSGAIITIHTATAATCCRMLVFNQDVITVSSRGKRILLLLYYG</sequence>
<evidence type="ECO:0000313" key="2">
    <source>
        <dbReference type="Proteomes" id="UP000288216"/>
    </source>
</evidence>
<organism evidence="1 2">
    <name type="scientific">Scyliorhinus torazame</name>
    <name type="common">Cloudy catshark</name>
    <name type="synonym">Catulus torazame</name>
    <dbReference type="NCBI Taxonomy" id="75743"/>
    <lineage>
        <taxon>Eukaryota</taxon>
        <taxon>Metazoa</taxon>
        <taxon>Chordata</taxon>
        <taxon>Craniata</taxon>
        <taxon>Vertebrata</taxon>
        <taxon>Chondrichthyes</taxon>
        <taxon>Elasmobranchii</taxon>
        <taxon>Galeomorphii</taxon>
        <taxon>Galeoidea</taxon>
        <taxon>Carcharhiniformes</taxon>
        <taxon>Scyliorhinidae</taxon>
        <taxon>Scyliorhinus</taxon>
    </lineage>
</organism>
<dbReference type="Proteomes" id="UP000288216">
    <property type="component" value="Unassembled WGS sequence"/>
</dbReference>
<accession>A0A401P652</accession>
<comment type="caution">
    <text evidence="1">The sequence shown here is derived from an EMBL/GenBank/DDBJ whole genome shotgun (WGS) entry which is preliminary data.</text>
</comment>
<dbReference type="EMBL" id="BFAA01001647">
    <property type="protein sequence ID" value="GCB68605.1"/>
    <property type="molecule type" value="Genomic_DNA"/>
</dbReference>